<evidence type="ECO:0000313" key="17">
    <source>
        <dbReference type="Proteomes" id="UP001605036"/>
    </source>
</evidence>
<keyword evidence="11" id="KW-0472">Membrane</keyword>
<dbReference type="GO" id="GO:0048038">
    <property type="term" value="F:quinone binding"/>
    <property type="evidence" value="ECO:0007669"/>
    <property type="project" value="UniProtKB-KW"/>
</dbReference>
<comment type="similarity">
    <text evidence="3">Belongs to the NDH complex subunit M family.</text>
</comment>
<evidence type="ECO:0000256" key="12">
    <source>
        <dbReference type="ARBA" id="ARBA00029860"/>
    </source>
</evidence>
<comment type="catalytic activity">
    <reaction evidence="15">
        <text>a plastoquinone + NADH + (n+1) H(+)(in) = a plastoquinol + NAD(+) + n H(+)(out)</text>
        <dbReference type="Rhea" id="RHEA:42608"/>
        <dbReference type="Rhea" id="RHEA-COMP:9561"/>
        <dbReference type="Rhea" id="RHEA-COMP:9562"/>
        <dbReference type="ChEBI" id="CHEBI:15378"/>
        <dbReference type="ChEBI" id="CHEBI:17757"/>
        <dbReference type="ChEBI" id="CHEBI:57540"/>
        <dbReference type="ChEBI" id="CHEBI:57945"/>
        <dbReference type="ChEBI" id="CHEBI:62192"/>
    </reaction>
</comment>
<evidence type="ECO:0000313" key="16">
    <source>
        <dbReference type="EMBL" id="KAL2608795.1"/>
    </source>
</evidence>
<evidence type="ECO:0000256" key="7">
    <source>
        <dbReference type="ARBA" id="ARBA00022857"/>
    </source>
</evidence>
<comment type="caution">
    <text evidence="16">The sequence shown here is derived from an EMBL/GenBank/DDBJ whole genome shotgun (WGS) entry which is preliminary data.</text>
</comment>
<comment type="function">
    <text evidence="1">NDH shuttles electrons from NAD(P)H:plastoquinone, via FMN and iron-sulfur (Fe-S) centers, to quinones in the photosynthetic chain and possibly in a chloroplast respiratory chain. The immediate electron acceptor for the enzyme in this species is believed to be plastoquinone. Couples the redox reaction to proton translocation, and thus conserves the redox energy in a proton gradient.</text>
</comment>
<dbReference type="AlphaFoldDB" id="A0ABD1XIL3"/>
<comment type="subunit">
    <text evidence="4">Part of the chloroplast NDH complex, composed of a mixture of chloroplast and nucleus encoded subunits. Component of the NDH subcomplex A, at least composed of ndhH, ndhI, ndhJ, ndhK, ndhL, ndhM, ndhN and ndhO.</text>
</comment>
<accession>A0ABD1XIL3</accession>
<evidence type="ECO:0000256" key="4">
    <source>
        <dbReference type="ARBA" id="ARBA00011851"/>
    </source>
</evidence>
<evidence type="ECO:0000256" key="8">
    <source>
        <dbReference type="ARBA" id="ARBA00022957"/>
    </source>
</evidence>
<reference evidence="16 17" key="1">
    <citation type="submission" date="2024-09" db="EMBL/GenBank/DDBJ databases">
        <title>Chromosome-scale assembly of Riccia fluitans.</title>
        <authorList>
            <person name="Paukszto L."/>
            <person name="Sawicki J."/>
            <person name="Karawczyk K."/>
            <person name="Piernik-Szablinska J."/>
            <person name="Szczecinska M."/>
            <person name="Mazdziarz M."/>
        </authorList>
    </citation>
    <scope>NUCLEOTIDE SEQUENCE [LARGE SCALE GENOMIC DNA]</scope>
    <source>
        <strain evidence="16">Rf_01</strain>
        <tissue evidence="16">Aerial parts of the thallus</tissue>
    </source>
</reference>
<evidence type="ECO:0000256" key="13">
    <source>
        <dbReference type="ARBA" id="ARBA00031769"/>
    </source>
</evidence>
<evidence type="ECO:0000256" key="1">
    <source>
        <dbReference type="ARBA" id="ARBA00004059"/>
    </source>
</evidence>
<sequence>MASCCSCVMTSVMNVSSCSTFSAGVQLLQFSTSSEVRSSLIVARFQSLSCRNGTKLSRCRMNENQNLRRSAGARIVVRAEGGAGGPVESQSLSYDGPGKGGQWLSATTRHVRIYIGVADPETMALDQSQLDKVTLMLDPDSEFVWPDEQVQKVYNYFAELVENYAGAPCTEYTLRLIGSDIEHYIRKLLLANEIKYNLEAGVLNFSMGLPRYDPSTLEGVEEEAG</sequence>
<keyword evidence="17" id="KW-1185">Reference proteome</keyword>
<evidence type="ECO:0000256" key="10">
    <source>
        <dbReference type="ARBA" id="ARBA00023027"/>
    </source>
</evidence>
<evidence type="ECO:0000256" key="6">
    <source>
        <dbReference type="ARBA" id="ARBA00022719"/>
    </source>
</evidence>
<dbReference type="EMBL" id="JBHFFA010000008">
    <property type="protein sequence ID" value="KAL2608795.1"/>
    <property type="molecule type" value="Genomic_DNA"/>
</dbReference>
<comment type="subcellular location">
    <subcellularLocation>
        <location evidence="2">Plastid</location>
        <location evidence="2">Chloroplast thylakoid membrane</location>
        <topology evidence="2">Peripheral membrane protein</topology>
        <orientation evidence="2">Stromal side</orientation>
    </subcellularLocation>
</comment>
<gene>
    <name evidence="16" type="ORF">R1flu_027368</name>
</gene>
<keyword evidence="9" id="KW-1278">Translocase</keyword>
<evidence type="ECO:0000256" key="9">
    <source>
        <dbReference type="ARBA" id="ARBA00022967"/>
    </source>
</evidence>
<keyword evidence="6" id="KW-0874">Quinone</keyword>
<dbReference type="InterPro" id="IPR018922">
    <property type="entry name" value="NdhM"/>
</dbReference>
<evidence type="ECO:0000256" key="3">
    <source>
        <dbReference type="ARBA" id="ARBA00009484"/>
    </source>
</evidence>
<protein>
    <recommendedName>
        <fullName evidence="5">NAD(P)H-quinone oxidoreductase subunit M, chloroplastic</fullName>
    </recommendedName>
    <alternativeName>
        <fullName evidence="13">NAD(P)H dehydrogenase subunit M</fullName>
    </alternativeName>
    <alternativeName>
        <fullName evidence="12">NADH-plastoquinone oxidoreductase subunit M</fullName>
    </alternativeName>
</protein>
<comment type="catalytic activity">
    <reaction evidence="14">
        <text>a plastoquinone + NADPH + (n+1) H(+)(in) = a plastoquinol + NADP(+) + n H(+)(out)</text>
        <dbReference type="Rhea" id="RHEA:42612"/>
        <dbReference type="Rhea" id="RHEA-COMP:9561"/>
        <dbReference type="Rhea" id="RHEA-COMP:9562"/>
        <dbReference type="ChEBI" id="CHEBI:15378"/>
        <dbReference type="ChEBI" id="CHEBI:17757"/>
        <dbReference type="ChEBI" id="CHEBI:57783"/>
        <dbReference type="ChEBI" id="CHEBI:58349"/>
        <dbReference type="ChEBI" id="CHEBI:62192"/>
    </reaction>
</comment>
<evidence type="ECO:0000256" key="14">
    <source>
        <dbReference type="ARBA" id="ARBA00047726"/>
    </source>
</evidence>
<evidence type="ECO:0000256" key="5">
    <source>
        <dbReference type="ARBA" id="ARBA00017454"/>
    </source>
</evidence>
<evidence type="ECO:0000256" key="15">
    <source>
        <dbReference type="ARBA" id="ARBA00048026"/>
    </source>
</evidence>
<evidence type="ECO:0000256" key="11">
    <source>
        <dbReference type="ARBA" id="ARBA00023136"/>
    </source>
</evidence>
<name>A0ABD1XIL3_9MARC</name>
<dbReference type="GO" id="GO:0009535">
    <property type="term" value="C:chloroplast thylakoid membrane"/>
    <property type="evidence" value="ECO:0007669"/>
    <property type="project" value="UniProtKB-SubCell"/>
</dbReference>
<keyword evidence="7" id="KW-0521">NADP</keyword>
<proteinExistence type="inferred from homology"/>
<dbReference type="PANTHER" id="PTHR36900:SF1">
    <property type="entry name" value="NAD(P)H-QUINONE OXIDOREDUCTASE SUBUNIT M, CHLOROPLASTIC"/>
    <property type="match status" value="1"/>
</dbReference>
<dbReference type="Proteomes" id="UP001605036">
    <property type="component" value="Unassembled WGS sequence"/>
</dbReference>
<dbReference type="PANTHER" id="PTHR36900">
    <property type="entry name" value="NAD(P)H-QUINONE OXIDOREDUCTASE SUBUNIT M, CHLOROPLASTIC"/>
    <property type="match status" value="1"/>
</dbReference>
<keyword evidence="8" id="KW-0618">Plastoquinone</keyword>
<keyword evidence="10" id="KW-0520">NAD</keyword>
<organism evidence="16 17">
    <name type="scientific">Riccia fluitans</name>
    <dbReference type="NCBI Taxonomy" id="41844"/>
    <lineage>
        <taxon>Eukaryota</taxon>
        <taxon>Viridiplantae</taxon>
        <taxon>Streptophyta</taxon>
        <taxon>Embryophyta</taxon>
        <taxon>Marchantiophyta</taxon>
        <taxon>Marchantiopsida</taxon>
        <taxon>Marchantiidae</taxon>
        <taxon>Marchantiales</taxon>
        <taxon>Ricciaceae</taxon>
        <taxon>Riccia</taxon>
    </lineage>
</organism>
<evidence type="ECO:0000256" key="2">
    <source>
        <dbReference type="ARBA" id="ARBA00004185"/>
    </source>
</evidence>
<dbReference type="Pfam" id="PF10664">
    <property type="entry name" value="NdhM"/>
    <property type="match status" value="1"/>
</dbReference>